<reference evidence="3" key="1">
    <citation type="submission" date="2020-08" db="EMBL/GenBank/DDBJ databases">
        <title>Genome public.</title>
        <authorList>
            <person name="Liu C."/>
            <person name="Sun Q."/>
        </authorList>
    </citation>
    <scope>NUCLEOTIDE SEQUENCE</scope>
    <source>
        <strain evidence="3">NSJ-12</strain>
    </source>
</reference>
<name>A0A926EDJ6_9FIRM</name>
<accession>A0A926EDJ6</accession>
<keyword evidence="2" id="KW-1133">Transmembrane helix</keyword>
<protein>
    <submittedName>
        <fullName evidence="3">Uncharacterized protein</fullName>
    </submittedName>
</protein>
<keyword evidence="2" id="KW-0812">Transmembrane</keyword>
<feature type="coiled-coil region" evidence="1">
    <location>
        <begin position="65"/>
        <end position="99"/>
    </location>
</feature>
<dbReference type="EMBL" id="JACRSY010000002">
    <property type="protein sequence ID" value="MBC8578314.1"/>
    <property type="molecule type" value="Genomic_DNA"/>
</dbReference>
<evidence type="ECO:0000256" key="1">
    <source>
        <dbReference type="SAM" id="Coils"/>
    </source>
</evidence>
<evidence type="ECO:0000313" key="3">
    <source>
        <dbReference type="EMBL" id="MBC8578314.1"/>
    </source>
</evidence>
<evidence type="ECO:0000256" key="2">
    <source>
        <dbReference type="SAM" id="Phobius"/>
    </source>
</evidence>
<keyword evidence="1" id="KW-0175">Coiled coil</keyword>
<organism evidence="3 4">
    <name type="scientific">Zhenhengia yiwuensis</name>
    <dbReference type="NCBI Taxonomy" id="2763666"/>
    <lineage>
        <taxon>Bacteria</taxon>
        <taxon>Bacillati</taxon>
        <taxon>Bacillota</taxon>
        <taxon>Clostridia</taxon>
        <taxon>Lachnospirales</taxon>
        <taxon>Lachnospiraceae</taxon>
        <taxon>Zhenhengia</taxon>
    </lineage>
</organism>
<gene>
    <name evidence="3" type="ORF">H8718_01990</name>
</gene>
<dbReference type="RefSeq" id="WP_249331332.1">
    <property type="nucleotide sequence ID" value="NZ_JACRSY010000002.1"/>
</dbReference>
<dbReference type="AlphaFoldDB" id="A0A926EDJ6"/>
<proteinExistence type="predicted"/>
<feature type="transmembrane region" description="Helical" evidence="2">
    <location>
        <begin position="20"/>
        <end position="41"/>
    </location>
</feature>
<dbReference type="Proteomes" id="UP000655830">
    <property type="component" value="Unassembled WGS sequence"/>
</dbReference>
<keyword evidence="2" id="KW-0472">Membrane</keyword>
<evidence type="ECO:0000313" key="4">
    <source>
        <dbReference type="Proteomes" id="UP000655830"/>
    </source>
</evidence>
<sequence length="175" mass="20827">MNLVPIPYKKYYVKQRNKKIAFRLLLAMSLISLAMSLSITLKREQITKQLGIISQFLKQGSYESMVEMEERILDQEKHLKDLENTNIKLQNEKLQTLRHLEYLKSAHTNALHIQGYDLNQENKTLEIKGYTGYRENLLDYIDWIKEITHFKEITFDTISSDQKEELLFTIWIEID</sequence>
<comment type="caution">
    <text evidence="3">The sequence shown here is derived from an EMBL/GenBank/DDBJ whole genome shotgun (WGS) entry which is preliminary data.</text>
</comment>
<keyword evidence="4" id="KW-1185">Reference proteome</keyword>